<dbReference type="PANTHER" id="PTHR31286">
    <property type="entry name" value="GLYCINE-RICH CELL WALL STRUCTURAL PROTEIN 1.8-LIKE"/>
    <property type="match status" value="1"/>
</dbReference>
<name>A0A834ZHA2_TETSI</name>
<dbReference type="AlphaFoldDB" id="A0A834ZHA2"/>
<dbReference type="OrthoDB" id="1002340at2759"/>
<evidence type="ECO:0000313" key="2">
    <source>
        <dbReference type="EMBL" id="KAF8406647.1"/>
    </source>
</evidence>
<dbReference type="EMBL" id="JABCRI010000005">
    <property type="protein sequence ID" value="KAF8406647.1"/>
    <property type="molecule type" value="Genomic_DNA"/>
</dbReference>
<organism evidence="2 3">
    <name type="scientific">Tetracentron sinense</name>
    <name type="common">Spur-leaf</name>
    <dbReference type="NCBI Taxonomy" id="13715"/>
    <lineage>
        <taxon>Eukaryota</taxon>
        <taxon>Viridiplantae</taxon>
        <taxon>Streptophyta</taxon>
        <taxon>Embryophyta</taxon>
        <taxon>Tracheophyta</taxon>
        <taxon>Spermatophyta</taxon>
        <taxon>Magnoliopsida</taxon>
        <taxon>Trochodendrales</taxon>
        <taxon>Trochodendraceae</taxon>
        <taxon>Tetracentron</taxon>
    </lineage>
</organism>
<feature type="domain" description="DUF4283" evidence="1">
    <location>
        <begin position="255"/>
        <end position="335"/>
    </location>
</feature>
<dbReference type="InterPro" id="IPR025558">
    <property type="entry name" value="DUF4283"/>
</dbReference>
<dbReference type="Proteomes" id="UP000655225">
    <property type="component" value="Unassembled WGS sequence"/>
</dbReference>
<reference evidence="2 3" key="1">
    <citation type="submission" date="2020-04" db="EMBL/GenBank/DDBJ databases">
        <title>Plant Genome Project.</title>
        <authorList>
            <person name="Zhang R.-G."/>
        </authorList>
    </citation>
    <scope>NUCLEOTIDE SEQUENCE [LARGE SCALE GENOMIC DNA]</scope>
    <source>
        <strain evidence="2">YNK0</strain>
        <tissue evidence="2">Leaf</tissue>
    </source>
</reference>
<dbReference type="PANTHER" id="PTHR31286:SF180">
    <property type="entry name" value="OS10G0362600 PROTEIN"/>
    <property type="match status" value="1"/>
</dbReference>
<protein>
    <recommendedName>
        <fullName evidence="1">DUF4283 domain-containing protein</fullName>
    </recommendedName>
</protein>
<accession>A0A834ZHA2</accession>
<keyword evidence="3" id="KW-1185">Reference proteome</keyword>
<dbReference type="InterPro" id="IPR040256">
    <property type="entry name" value="At4g02000-like"/>
</dbReference>
<evidence type="ECO:0000313" key="3">
    <source>
        <dbReference type="Proteomes" id="UP000655225"/>
    </source>
</evidence>
<dbReference type="Pfam" id="PF14111">
    <property type="entry name" value="DUF4283"/>
    <property type="match status" value="1"/>
</dbReference>
<dbReference type="OMA" id="CIEMNIV"/>
<proteinExistence type="predicted"/>
<gene>
    <name evidence="2" type="ORF">HHK36_008737</name>
</gene>
<sequence>MSHHWLTRERSREDLQLTLELLTLLKGFHPKSEPEVAVPSLQLFRKALKNRSYKKRVVSRKKNASVPKTGGLLGNKQLKSAAVIGENVDSVVAPYLIKVGSRVGRGPEAMDSRTAQLVANQAEALGPAFGSYNGPVIAKVDNNLTRRILGQNICDFSLPQVLEAAAFQIVSPDPDDPFGIDPLIKKLGPFKWQSEPSSQEAYRMCPTLGSSRWPEPCIDACHHQFMDFAADARIFNKDGVMSIPFSPQDISKSVEDLHNTLVLKFSQGRPPLVDIRYAISLSWGFKDSFVVGLLDSRHIIFKLSSADDFMRAWTRVPFIKGFIFRIFRWTPALDPKIESTIAPVWVQFPLLPLNFFNPSLLRPIAFSLGRVLRIDQSTLFLVRPSTTIVCIEMNIVKVLPKKLWMSTGKDTGFWQKLLYEPVPKFCSHCKL</sequence>
<comment type="caution">
    <text evidence="2">The sequence shown here is derived from an EMBL/GenBank/DDBJ whole genome shotgun (WGS) entry which is preliminary data.</text>
</comment>
<evidence type="ECO:0000259" key="1">
    <source>
        <dbReference type="Pfam" id="PF14111"/>
    </source>
</evidence>